<evidence type="ECO:0000313" key="2">
    <source>
        <dbReference type="Proteomes" id="UP000253744"/>
    </source>
</evidence>
<name>A0A345IN53_9DEIO</name>
<dbReference type="KEGG" id="dwu:DVJ83_18840"/>
<dbReference type="AlphaFoldDB" id="A0A345IN53"/>
<protein>
    <submittedName>
        <fullName evidence="1">Uncharacterized protein</fullName>
    </submittedName>
</protein>
<accession>A0A345IN53</accession>
<keyword evidence="1" id="KW-0614">Plasmid</keyword>
<organism evidence="1 2">
    <name type="scientific">Deinococcus wulumuqiensis</name>
    <dbReference type="NCBI Taxonomy" id="980427"/>
    <lineage>
        <taxon>Bacteria</taxon>
        <taxon>Thermotogati</taxon>
        <taxon>Deinococcota</taxon>
        <taxon>Deinococci</taxon>
        <taxon>Deinococcales</taxon>
        <taxon>Deinococcaceae</taxon>
        <taxon>Deinococcus</taxon>
    </lineage>
</organism>
<geneLocation type="plasmid" evidence="2">
    <name>pdrdi</name>
</geneLocation>
<sequence>MTDLPRRFEGSSGGCKSGVRVQLGDAFLEPLVRLLQGEVGSRECERLFCQFPEGMVWRMVTQIGQQGGGVPVQQREVFRDRPAAPDFCVFRKLAEQGWKE</sequence>
<proteinExistence type="predicted"/>
<dbReference type="EMBL" id="CP031163">
    <property type="protein sequence ID" value="AXH01126.1"/>
    <property type="molecule type" value="Genomic_DNA"/>
</dbReference>
<dbReference type="Proteomes" id="UP000253744">
    <property type="component" value="Plasmid pDrdI"/>
</dbReference>
<evidence type="ECO:0000313" key="1">
    <source>
        <dbReference type="EMBL" id="AXH01126.1"/>
    </source>
</evidence>
<gene>
    <name evidence="1" type="ORF">DVJ83_18840</name>
</gene>
<reference evidence="1 2" key="1">
    <citation type="submission" date="2018-07" db="EMBL/GenBank/DDBJ databases">
        <title>Complete Genome and Methylome Analysis of Deinococcus wulumuqiensis NEB 479.</title>
        <authorList>
            <person name="Fomenkov A."/>
            <person name="Luyten Y."/>
            <person name="Vincze T."/>
            <person name="Anton B.P."/>
            <person name="Clark T."/>
            <person name="Roberts R.J."/>
            <person name="Morgan R.D."/>
        </authorList>
    </citation>
    <scope>NUCLEOTIDE SEQUENCE [LARGE SCALE GENOMIC DNA]</scope>
    <source>
        <strain evidence="1 2">NEB 479</strain>
        <plasmid evidence="2">Plasmid pdrdi</plasmid>
    </source>
</reference>